<proteinExistence type="inferred from homology"/>
<dbReference type="InterPro" id="IPR037235">
    <property type="entry name" value="TRCF-like_C_D7"/>
</dbReference>
<sequence>MKALESLALPARGGDRQHWINLAGDAQVLAILEAAKRHNGFTLLVTSDSPSANRLVEALSALSPDVQLFPDWETLPYDNFSPHQDIISERLTSLYQLPLKKSWLMVLPVTTLLGRIAPRGYVDGATLLLKKGETRPLETLRGQLSNAGYRLVDQVMEHGEFAVRGGLIDLYPMGESSPFRVDFFDDEVDSLRRFDPESQRSTGEVEEIRLLPGHEFPLTDVGIERFRKNYRARFDAPTAPESIYQQVSKGQQPPGIEYYLPLFFDDTASLFDYLPDGSQILTIGDLESAMAAFWADLEYRYEERRHDRLRPILAPKTLFLEASDCFTALNHYPRLALHQGGEVEGKGGVHDAGALPLPELSIDAKHQQPLHKLTEWLASTPGPVLFVAESEGRREALAVLLAKAGIQPARIKKLADWLAAPQAGHGILVAPLEAGCIIEYQGQLLRLVPEAALTGPRVLQRKRRKKDDDGINTDAIIRSLAELSIGQSVVHRMHGVGRYMGLETLSAGGIDTEFLMLEYAKGDKLYVPVAALNLISRYAGAEEPPLHRLGGETWEKARRKAAEKVRDVAAELLDVYARREAKPGFAFHFDDDGYAAFAAGFPFEETDDQQDAIDAVVRDMTRNKAMDRLVCGDVGFGKTEVAMRAAYISVSNNKQVAVLVPTTLLAQQHFENFRDRFADVAVRIEAISRFQTPAEQRAILKDAAEGKVDILIGTHKLLQKDVSFKELGLLIVDEEHRFGVRQKDSIKKLRAEVDILTLTATPIPRTLNMAMSGIRDLSIIATAPARRLAIKTFVREFDKALVREAVLREIRRGGQVYYLHNEVESIEETAKMLEELIPEARVSIAHGQMRERDLEKVMADFYHQRHNLLVCTTIIETGIDVPTANTIIMDRADNLGLAQLHQLRGRVGRSHHQAYAYLMTPNPKRMTKDAIKRLDAISSLEALGAGFLLATQDLEIRGAGELLGDEQSGQIAAIGFDLYMDMLDEAVEALKAGKEPSLTGVLANQCEVDLRLPALLPGDYIHDVGTRLQLYKRIASAKDSEELKELNIELIDRFGLLPDAAKHLLAVTELRLQANALGLSRVEASAKGGITLDFSEQTTVDPGYLIGLLQQKPSLYRLDGPSRFKVLKQLDDPAKRLGDVQQLLEDLARHAKAA</sequence>
<dbReference type="InterPro" id="IPR001650">
    <property type="entry name" value="Helicase_C-like"/>
</dbReference>
<name>A0A3N1PBR4_9GAMM</name>
<evidence type="ECO:0000259" key="15">
    <source>
        <dbReference type="PROSITE" id="PS51194"/>
    </source>
</evidence>
<comment type="similarity">
    <text evidence="11 13">In the C-terminal section; belongs to the helicase family. RecG subfamily.</text>
</comment>
<dbReference type="GO" id="GO:0005524">
    <property type="term" value="F:ATP binding"/>
    <property type="evidence" value="ECO:0007669"/>
    <property type="project" value="UniProtKB-UniRule"/>
</dbReference>
<dbReference type="Pfam" id="PF00271">
    <property type="entry name" value="Helicase_C"/>
    <property type="match status" value="1"/>
</dbReference>
<dbReference type="Gene3D" id="3.90.1150.50">
    <property type="entry name" value="Transcription-repair-coupling factor, D7 domain"/>
    <property type="match status" value="1"/>
</dbReference>
<keyword evidence="7 13" id="KW-0067">ATP-binding</keyword>
<evidence type="ECO:0000256" key="11">
    <source>
        <dbReference type="ARBA" id="ARBA00061399"/>
    </source>
</evidence>
<dbReference type="InterPro" id="IPR048635">
    <property type="entry name" value="MFD_D3"/>
</dbReference>
<evidence type="ECO:0000256" key="7">
    <source>
        <dbReference type="ARBA" id="ARBA00022840"/>
    </source>
</evidence>
<dbReference type="SUPFAM" id="SSF141259">
    <property type="entry name" value="CarD-like"/>
    <property type="match status" value="1"/>
</dbReference>
<evidence type="ECO:0000256" key="12">
    <source>
        <dbReference type="ARBA" id="ARBA00070128"/>
    </source>
</evidence>
<comment type="subcellular location">
    <subcellularLocation>
        <location evidence="1 13">Cytoplasm</location>
    </subcellularLocation>
</comment>
<keyword evidence="3 13" id="KW-0547">Nucleotide-binding</keyword>
<gene>
    <name evidence="13" type="primary">mfd</name>
    <name evidence="16" type="ORF">EDC28_10678</name>
</gene>
<dbReference type="InterPro" id="IPR005118">
    <property type="entry name" value="TRCF_C"/>
</dbReference>
<dbReference type="InterPro" id="IPR011545">
    <property type="entry name" value="DEAD/DEAH_box_helicase_dom"/>
</dbReference>
<feature type="domain" description="Helicase ATP-binding" evidence="14">
    <location>
        <begin position="619"/>
        <end position="780"/>
    </location>
</feature>
<dbReference type="PANTHER" id="PTHR47964">
    <property type="entry name" value="ATP-DEPENDENT DNA HELICASE HOMOLOG RECG, CHLOROPLASTIC"/>
    <property type="match status" value="1"/>
</dbReference>
<dbReference type="Pfam" id="PF02559">
    <property type="entry name" value="CarD_TRCF_RID"/>
    <property type="match status" value="1"/>
</dbReference>
<comment type="caution">
    <text evidence="16">The sequence shown here is derived from an EMBL/GenBank/DDBJ whole genome shotgun (WGS) entry which is preliminary data.</text>
</comment>
<dbReference type="CDD" id="cd17991">
    <property type="entry name" value="DEXHc_TRCF"/>
    <property type="match status" value="1"/>
</dbReference>
<dbReference type="SMART" id="SM01058">
    <property type="entry name" value="CarD_TRCF"/>
    <property type="match status" value="1"/>
</dbReference>
<keyword evidence="17" id="KW-1185">Reference proteome</keyword>
<protein>
    <recommendedName>
        <fullName evidence="12 13">Transcription-repair-coupling factor</fullName>
        <shortName evidence="13">TRCF</shortName>
        <ecNumber evidence="13">3.6.4.-</ecNumber>
    </recommendedName>
</protein>
<dbReference type="InterPro" id="IPR014001">
    <property type="entry name" value="Helicase_ATP-bd"/>
</dbReference>
<evidence type="ECO:0000256" key="2">
    <source>
        <dbReference type="ARBA" id="ARBA00022490"/>
    </source>
</evidence>
<accession>A0A3N1PBR4</accession>
<comment type="function">
    <text evidence="13">Couples transcription and DNA repair by recognizing RNA polymerase (RNAP) stalled at DNA lesions. Mediates ATP-dependent release of RNAP and its truncated transcript from the DNA, and recruitment of nucleotide excision repair machinery to the damaged site.</text>
</comment>
<evidence type="ECO:0000256" key="6">
    <source>
        <dbReference type="ARBA" id="ARBA00022806"/>
    </source>
</evidence>
<dbReference type="GO" id="GO:0005737">
    <property type="term" value="C:cytoplasm"/>
    <property type="evidence" value="ECO:0007669"/>
    <property type="project" value="UniProtKB-SubCell"/>
</dbReference>
<feature type="domain" description="Helicase C-terminal" evidence="15">
    <location>
        <begin position="802"/>
        <end position="955"/>
    </location>
</feature>
<dbReference type="CDD" id="cd18810">
    <property type="entry name" value="SF2_C_TRCF"/>
    <property type="match status" value="1"/>
</dbReference>
<dbReference type="Pfam" id="PF17757">
    <property type="entry name" value="UvrB_inter"/>
    <property type="match status" value="1"/>
</dbReference>
<dbReference type="InterPro" id="IPR041471">
    <property type="entry name" value="UvrB_inter"/>
</dbReference>
<dbReference type="EMBL" id="RJUL01000006">
    <property type="protein sequence ID" value="ROQ24831.1"/>
    <property type="molecule type" value="Genomic_DNA"/>
</dbReference>
<evidence type="ECO:0000313" key="16">
    <source>
        <dbReference type="EMBL" id="ROQ24831.1"/>
    </source>
</evidence>
<dbReference type="Gene3D" id="3.40.50.300">
    <property type="entry name" value="P-loop containing nucleotide triphosphate hydrolases"/>
    <property type="match status" value="2"/>
</dbReference>
<dbReference type="AlphaFoldDB" id="A0A3N1PBR4"/>
<dbReference type="Pfam" id="PF21132">
    <property type="entry name" value="MFD_D3"/>
    <property type="match status" value="1"/>
</dbReference>
<dbReference type="Proteomes" id="UP000268033">
    <property type="component" value="Unassembled WGS sequence"/>
</dbReference>
<evidence type="ECO:0000256" key="13">
    <source>
        <dbReference type="HAMAP-Rule" id="MF_00969"/>
    </source>
</evidence>
<evidence type="ECO:0000256" key="9">
    <source>
        <dbReference type="ARBA" id="ARBA00023204"/>
    </source>
</evidence>
<dbReference type="GO" id="GO:0006355">
    <property type="term" value="P:regulation of DNA-templated transcription"/>
    <property type="evidence" value="ECO:0007669"/>
    <property type="project" value="UniProtKB-UniRule"/>
</dbReference>
<evidence type="ECO:0000259" key="14">
    <source>
        <dbReference type="PROSITE" id="PS51192"/>
    </source>
</evidence>
<dbReference type="SMART" id="SM00982">
    <property type="entry name" value="TRCF"/>
    <property type="match status" value="1"/>
</dbReference>
<organism evidence="16 17">
    <name type="scientific">Gallaecimonas pentaromativorans</name>
    <dbReference type="NCBI Taxonomy" id="584787"/>
    <lineage>
        <taxon>Bacteria</taxon>
        <taxon>Pseudomonadati</taxon>
        <taxon>Pseudomonadota</taxon>
        <taxon>Gammaproteobacteria</taxon>
        <taxon>Enterobacterales</taxon>
        <taxon>Gallaecimonadaceae</taxon>
        <taxon>Gallaecimonas</taxon>
    </lineage>
</organism>
<dbReference type="Gene3D" id="3.40.50.11140">
    <property type="match status" value="1"/>
</dbReference>
<reference evidence="16 17" key="1">
    <citation type="submission" date="2018-11" db="EMBL/GenBank/DDBJ databases">
        <title>Genomic Encyclopedia of Type Strains, Phase IV (KMG-IV): sequencing the most valuable type-strain genomes for metagenomic binning, comparative biology and taxonomic classification.</title>
        <authorList>
            <person name="Goeker M."/>
        </authorList>
    </citation>
    <scope>NUCLEOTIDE SEQUENCE [LARGE SCALE GENOMIC DNA]</scope>
    <source>
        <strain evidence="16 17">DSM 21945</strain>
    </source>
</reference>
<comment type="similarity">
    <text evidence="10 13">In the N-terminal section; belongs to the UvrB family.</text>
</comment>
<evidence type="ECO:0000256" key="3">
    <source>
        <dbReference type="ARBA" id="ARBA00022741"/>
    </source>
</evidence>
<dbReference type="Gene3D" id="3.40.50.11180">
    <property type="match status" value="1"/>
</dbReference>
<dbReference type="EC" id="3.6.4.-" evidence="13"/>
<evidence type="ECO:0000256" key="10">
    <source>
        <dbReference type="ARBA" id="ARBA00061104"/>
    </source>
</evidence>
<dbReference type="SUPFAM" id="SSF52540">
    <property type="entry name" value="P-loop containing nucleoside triphosphate hydrolases"/>
    <property type="match status" value="4"/>
</dbReference>
<dbReference type="PROSITE" id="PS51194">
    <property type="entry name" value="HELICASE_CTER"/>
    <property type="match status" value="1"/>
</dbReference>
<dbReference type="STRING" id="584787.GCA_001247655_01055"/>
<dbReference type="Gene3D" id="3.30.2060.10">
    <property type="entry name" value="Penicillin-binding protein 1b domain"/>
    <property type="match status" value="1"/>
</dbReference>
<dbReference type="FunFam" id="3.40.50.300:FF:000546">
    <property type="entry name" value="Transcription-repair-coupling factor"/>
    <property type="match status" value="1"/>
</dbReference>
<dbReference type="GO" id="GO:0000716">
    <property type="term" value="P:transcription-coupled nucleotide-excision repair, DNA damage recognition"/>
    <property type="evidence" value="ECO:0007669"/>
    <property type="project" value="UniProtKB-UniRule"/>
</dbReference>
<keyword evidence="2 13" id="KW-0963">Cytoplasm</keyword>
<dbReference type="RefSeq" id="WP_123421744.1">
    <property type="nucleotide sequence ID" value="NZ_RJUL01000006.1"/>
</dbReference>
<dbReference type="GO" id="GO:0003684">
    <property type="term" value="F:damaged DNA binding"/>
    <property type="evidence" value="ECO:0007669"/>
    <property type="project" value="InterPro"/>
</dbReference>
<keyword evidence="6" id="KW-0347">Helicase</keyword>
<dbReference type="FunFam" id="3.40.50.300:FF:000300">
    <property type="entry name" value="Transcription-repair-coupling factor"/>
    <property type="match status" value="1"/>
</dbReference>
<dbReference type="HAMAP" id="MF_00969">
    <property type="entry name" value="TRCF"/>
    <property type="match status" value="1"/>
</dbReference>
<dbReference type="SMART" id="SM00490">
    <property type="entry name" value="HELICc"/>
    <property type="match status" value="1"/>
</dbReference>
<dbReference type="PANTHER" id="PTHR47964:SF1">
    <property type="entry name" value="ATP-DEPENDENT DNA HELICASE HOMOLOG RECG, CHLOROPLASTIC"/>
    <property type="match status" value="1"/>
</dbReference>
<dbReference type="InterPro" id="IPR047112">
    <property type="entry name" value="RecG/Mfd"/>
</dbReference>
<dbReference type="SUPFAM" id="SSF143517">
    <property type="entry name" value="TRCF domain-like"/>
    <property type="match status" value="1"/>
</dbReference>
<keyword evidence="5 13" id="KW-0378">Hydrolase</keyword>
<dbReference type="NCBIfam" id="TIGR00580">
    <property type="entry name" value="mfd"/>
    <property type="match status" value="1"/>
</dbReference>
<dbReference type="Pfam" id="PF00270">
    <property type="entry name" value="DEAD"/>
    <property type="match status" value="1"/>
</dbReference>
<evidence type="ECO:0000256" key="1">
    <source>
        <dbReference type="ARBA" id="ARBA00004496"/>
    </source>
</evidence>
<dbReference type="InterPro" id="IPR004576">
    <property type="entry name" value="Mfd"/>
</dbReference>
<dbReference type="Gene3D" id="2.40.10.170">
    <property type="match status" value="1"/>
</dbReference>
<dbReference type="SMART" id="SM00487">
    <property type="entry name" value="DEXDc"/>
    <property type="match status" value="1"/>
</dbReference>
<evidence type="ECO:0000256" key="8">
    <source>
        <dbReference type="ARBA" id="ARBA00023125"/>
    </source>
</evidence>
<dbReference type="PROSITE" id="PS51192">
    <property type="entry name" value="HELICASE_ATP_BIND_1"/>
    <property type="match status" value="1"/>
</dbReference>
<dbReference type="InterPro" id="IPR003711">
    <property type="entry name" value="CarD-like/TRCF_RID"/>
</dbReference>
<evidence type="ECO:0000256" key="5">
    <source>
        <dbReference type="ARBA" id="ARBA00022801"/>
    </source>
</evidence>
<evidence type="ECO:0000256" key="4">
    <source>
        <dbReference type="ARBA" id="ARBA00022763"/>
    </source>
</evidence>
<keyword evidence="4 13" id="KW-0227">DNA damage</keyword>
<dbReference type="GO" id="GO:0003678">
    <property type="term" value="F:DNA helicase activity"/>
    <property type="evidence" value="ECO:0007669"/>
    <property type="project" value="TreeGrafter"/>
</dbReference>
<dbReference type="InterPro" id="IPR027417">
    <property type="entry name" value="P-loop_NTPase"/>
</dbReference>
<dbReference type="Pfam" id="PF03461">
    <property type="entry name" value="TRCF"/>
    <property type="match status" value="1"/>
</dbReference>
<keyword evidence="8 13" id="KW-0238">DNA-binding</keyword>
<dbReference type="GO" id="GO:0016787">
    <property type="term" value="F:hydrolase activity"/>
    <property type="evidence" value="ECO:0007669"/>
    <property type="project" value="UniProtKB-KW"/>
</dbReference>
<dbReference type="NCBIfam" id="NF007966">
    <property type="entry name" value="PRK10689.1"/>
    <property type="match status" value="1"/>
</dbReference>
<dbReference type="InterPro" id="IPR036101">
    <property type="entry name" value="CarD-like/TRCF_RID_sf"/>
</dbReference>
<keyword evidence="9 13" id="KW-0234">DNA repair</keyword>
<evidence type="ECO:0000313" key="17">
    <source>
        <dbReference type="Proteomes" id="UP000268033"/>
    </source>
</evidence>